<dbReference type="AlphaFoldDB" id="A0A1G7ZQV3"/>
<protein>
    <submittedName>
        <fullName evidence="1">Uncharacterized protein</fullName>
    </submittedName>
</protein>
<reference evidence="2" key="1">
    <citation type="submission" date="2016-10" db="EMBL/GenBank/DDBJ databases">
        <authorList>
            <person name="Varghese N."/>
            <person name="Submissions S."/>
        </authorList>
    </citation>
    <scope>NUCLEOTIDE SEQUENCE [LARGE SCALE GENOMIC DNA]</scope>
    <source>
        <strain evidence="2">DSM 16477</strain>
    </source>
</reference>
<dbReference type="Proteomes" id="UP000199399">
    <property type="component" value="Unassembled WGS sequence"/>
</dbReference>
<sequence>MTVTDWEFAEEAEFSQFVPGGRLGDNVFAAVGAEADGGQTAGSPYDPDKWYLVRRTLAFI</sequence>
<dbReference type="RefSeq" id="WP_093744236.1">
    <property type="nucleotide sequence ID" value="NZ_FNBP01000025.1"/>
</dbReference>
<keyword evidence="2" id="KW-1185">Reference proteome</keyword>
<dbReference type="OrthoDB" id="2375018at2"/>
<proteinExistence type="predicted"/>
<dbReference type="EMBL" id="FNBP01000025">
    <property type="protein sequence ID" value="SDH11094.1"/>
    <property type="molecule type" value="Genomic_DNA"/>
</dbReference>
<organism evidence="1 2">
    <name type="scientific">Sulfitobacter delicatus</name>
    <dbReference type="NCBI Taxonomy" id="218672"/>
    <lineage>
        <taxon>Bacteria</taxon>
        <taxon>Pseudomonadati</taxon>
        <taxon>Pseudomonadota</taxon>
        <taxon>Alphaproteobacteria</taxon>
        <taxon>Rhodobacterales</taxon>
        <taxon>Roseobacteraceae</taxon>
        <taxon>Sulfitobacter</taxon>
    </lineage>
</organism>
<gene>
    <name evidence="1" type="ORF">SAMN04489759_1255</name>
</gene>
<evidence type="ECO:0000313" key="2">
    <source>
        <dbReference type="Proteomes" id="UP000199399"/>
    </source>
</evidence>
<accession>A0A1G7ZQV3</accession>
<name>A0A1G7ZQV3_9RHOB</name>
<evidence type="ECO:0000313" key="1">
    <source>
        <dbReference type="EMBL" id="SDH11094.1"/>
    </source>
</evidence>